<gene>
    <name evidence="10" type="ORF">FBY58_1394</name>
</gene>
<dbReference type="NCBIfam" id="TIGR03409">
    <property type="entry name" value="urea_trans_UrtB"/>
    <property type="match status" value="1"/>
</dbReference>
<protein>
    <submittedName>
        <fullName evidence="10">Urea transport system permease protein</fullName>
    </submittedName>
</protein>
<dbReference type="CDD" id="cd06582">
    <property type="entry name" value="TM_PBP1_LivH_like"/>
    <property type="match status" value="1"/>
</dbReference>
<feature type="transmembrane region" description="Helical" evidence="9">
    <location>
        <begin position="295"/>
        <end position="314"/>
    </location>
</feature>
<comment type="similarity">
    <text evidence="8">Belongs to the binding-protein-dependent transport system permease family. LivHM subfamily.</text>
</comment>
<evidence type="ECO:0000313" key="10">
    <source>
        <dbReference type="EMBL" id="TQL17789.1"/>
    </source>
</evidence>
<comment type="caution">
    <text evidence="10">The sequence shown here is derived from an EMBL/GenBank/DDBJ whole genome shotgun (WGS) entry which is preliminary data.</text>
</comment>
<feature type="transmembrane region" description="Helical" evidence="9">
    <location>
        <begin position="400"/>
        <end position="420"/>
    </location>
</feature>
<proteinExistence type="inferred from homology"/>
<evidence type="ECO:0000256" key="6">
    <source>
        <dbReference type="ARBA" id="ARBA00022989"/>
    </source>
</evidence>
<dbReference type="InterPro" id="IPR001851">
    <property type="entry name" value="ABC_transp_permease"/>
</dbReference>
<name>A0A542W2S3_ZYMMB</name>
<evidence type="ECO:0000256" key="5">
    <source>
        <dbReference type="ARBA" id="ARBA00022970"/>
    </source>
</evidence>
<reference evidence="10 11" key="1">
    <citation type="submission" date="2019-06" db="EMBL/GenBank/DDBJ databases">
        <title>Genome sequencing of Zymomonas mobilis strains for genetic engineering and biofuel applications.</title>
        <authorList>
            <person name="Teravest M."/>
        </authorList>
    </citation>
    <scope>NUCLEOTIDE SEQUENCE [LARGE SCALE GENOMIC DNA]</scope>
    <source>
        <strain evidence="10 11">AN0101</strain>
    </source>
</reference>
<dbReference type="Pfam" id="PF02653">
    <property type="entry name" value="BPD_transp_2"/>
    <property type="match status" value="1"/>
</dbReference>
<feature type="transmembrane region" description="Helical" evidence="9">
    <location>
        <begin position="483"/>
        <end position="502"/>
    </location>
</feature>
<evidence type="ECO:0000256" key="7">
    <source>
        <dbReference type="ARBA" id="ARBA00023136"/>
    </source>
</evidence>
<accession>A0A542W2S3</accession>
<keyword evidence="4 9" id="KW-0812">Transmembrane</keyword>
<comment type="subcellular location">
    <subcellularLocation>
        <location evidence="1">Cell membrane</location>
        <topology evidence="1">Multi-pass membrane protein</topology>
    </subcellularLocation>
</comment>
<keyword evidence="2" id="KW-0813">Transport</keyword>
<dbReference type="InterPro" id="IPR052157">
    <property type="entry name" value="BCAA_transport_permease"/>
</dbReference>
<dbReference type="InterPro" id="IPR017779">
    <property type="entry name" value="ABC_UrtB_bac"/>
</dbReference>
<evidence type="ECO:0000256" key="4">
    <source>
        <dbReference type="ARBA" id="ARBA00022692"/>
    </source>
</evidence>
<dbReference type="EMBL" id="VFOF01000001">
    <property type="protein sequence ID" value="TQL17789.1"/>
    <property type="molecule type" value="Genomic_DNA"/>
</dbReference>
<evidence type="ECO:0000256" key="9">
    <source>
        <dbReference type="SAM" id="Phobius"/>
    </source>
</evidence>
<evidence type="ECO:0000313" key="11">
    <source>
        <dbReference type="Proteomes" id="UP000316887"/>
    </source>
</evidence>
<dbReference type="RefSeq" id="WP_221624820.1">
    <property type="nucleotide sequence ID" value="NZ_VFOF01000001.1"/>
</dbReference>
<evidence type="ECO:0000256" key="2">
    <source>
        <dbReference type="ARBA" id="ARBA00022448"/>
    </source>
</evidence>
<evidence type="ECO:0000256" key="1">
    <source>
        <dbReference type="ARBA" id="ARBA00004651"/>
    </source>
</evidence>
<organism evidence="10 11">
    <name type="scientific">Zymomonas mobilis</name>
    <dbReference type="NCBI Taxonomy" id="542"/>
    <lineage>
        <taxon>Bacteria</taxon>
        <taxon>Pseudomonadati</taxon>
        <taxon>Pseudomonadota</taxon>
        <taxon>Alphaproteobacteria</taxon>
        <taxon>Sphingomonadales</taxon>
        <taxon>Zymomonadaceae</taxon>
        <taxon>Zymomonas</taxon>
    </lineage>
</organism>
<keyword evidence="7 9" id="KW-0472">Membrane</keyword>
<dbReference type="GO" id="GO:0006865">
    <property type="term" value="P:amino acid transport"/>
    <property type="evidence" value="ECO:0007669"/>
    <property type="project" value="UniProtKB-KW"/>
</dbReference>
<keyword evidence="6 9" id="KW-1133">Transmembrane helix</keyword>
<dbReference type="PANTHER" id="PTHR11795:SF447">
    <property type="entry name" value="ABC TRANSPORTER PERMEASE PROTEIN"/>
    <property type="match status" value="1"/>
</dbReference>
<dbReference type="Proteomes" id="UP000316887">
    <property type="component" value="Unassembled WGS sequence"/>
</dbReference>
<dbReference type="AlphaFoldDB" id="A0A542W2S3"/>
<sequence length="553" mass="58732">MNQSAKSLFLAMFLVFSLAYGATGYAKIQKAIAENAITTSSPDSSGDPLSGLASGQFNQIAETVSALALSDPDRAKSIVSALQTNALYQDSRHGLYLEKENGYADIRSGQKISLTDDGLKPVRINNKVRLALVTSTALFGLSSPNAATRLQSADTLYSHAIPAFTPKISAALAQEKDQKVKLAFEKAQAAAFLSETPLATGDNARLKAIAILKKSGGLDAHNILCRIAASSLESQSVKQSAKKAVSSIEFRLGFWDLLQNAFYGLSYGSVLLLAATGLAITFGIMGVINMAHGELIMIGAYVTYLVQQSIHTVFPALDPFALVVAVPVAFLACGALGVLIERGLIRFLYGRPLETLLATWGLSLILQQAIRSLFGATNIEITTPYWLAGSFMLGGIEITLNRLVIFLFAFAVLGALMMTLRRTSIGLEMRAVTQNRRMSALMGVRTPRVDALAFGLGSGIAGLAGVAATQIDNISPNLGQNYIIDSFMAVVFGGVGNLWGTFAGAMTLGMGDKVLEPSIGAVSAKIAILVLVIVYIQRHPRGMFPLRGRGVES</sequence>
<feature type="transmembrane region" description="Helical" evidence="9">
    <location>
        <begin position="352"/>
        <end position="370"/>
    </location>
</feature>
<feature type="transmembrane region" description="Helical" evidence="9">
    <location>
        <begin position="267"/>
        <end position="288"/>
    </location>
</feature>
<dbReference type="PANTHER" id="PTHR11795">
    <property type="entry name" value="BRANCHED-CHAIN AMINO ACID TRANSPORT SYSTEM PERMEASE PROTEIN LIVH"/>
    <property type="match status" value="1"/>
</dbReference>
<dbReference type="GO" id="GO:0022857">
    <property type="term" value="F:transmembrane transporter activity"/>
    <property type="evidence" value="ECO:0007669"/>
    <property type="project" value="InterPro"/>
</dbReference>
<feature type="transmembrane region" description="Helical" evidence="9">
    <location>
        <begin position="514"/>
        <end position="536"/>
    </location>
</feature>
<dbReference type="GO" id="GO:0005886">
    <property type="term" value="C:plasma membrane"/>
    <property type="evidence" value="ECO:0007669"/>
    <property type="project" value="UniProtKB-SubCell"/>
</dbReference>
<evidence type="ECO:0000256" key="3">
    <source>
        <dbReference type="ARBA" id="ARBA00022475"/>
    </source>
</evidence>
<feature type="transmembrane region" description="Helical" evidence="9">
    <location>
        <begin position="320"/>
        <end position="340"/>
    </location>
</feature>
<evidence type="ECO:0000256" key="8">
    <source>
        <dbReference type="ARBA" id="ARBA00037998"/>
    </source>
</evidence>
<keyword evidence="5" id="KW-0029">Amino-acid transport</keyword>
<feature type="transmembrane region" description="Helical" evidence="9">
    <location>
        <begin position="451"/>
        <end position="471"/>
    </location>
</feature>
<keyword evidence="3" id="KW-1003">Cell membrane</keyword>